<dbReference type="PROSITE" id="PS51257">
    <property type="entry name" value="PROKAR_LIPOPROTEIN"/>
    <property type="match status" value="1"/>
</dbReference>
<keyword evidence="3" id="KW-1185">Reference proteome</keyword>
<feature type="signal peptide" evidence="1">
    <location>
        <begin position="1"/>
        <end position="22"/>
    </location>
</feature>
<reference evidence="2 3" key="1">
    <citation type="submission" date="2017-05" db="EMBL/GenBank/DDBJ databases">
        <authorList>
            <person name="Varghese N."/>
            <person name="Submissions S."/>
        </authorList>
    </citation>
    <scope>NUCLEOTIDE SEQUENCE [LARGE SCALE GENOMIC DNA]</scope>
    <source>
        <strain evidence="2 3">DSM 21985</strain>
    </source>
</reference>
<feature type="chain" id="PRO_5022032988" description="DUF4625 domain-containing protein" evidence="1">
    <location>
        <begin position="23"/>
        <end position="129"/>
    </location>
</feature>
<proteinExistence type="predicted"/>
<evidence type="ECO:0008006" key="4">
    <source>
        <dbReference type="Google" id="ProtNLM"/>
    </source>
</evidence>
<dbReference type="AlphaFoldDB" id="A0A521DRF3"/>
<gene>
    <name evidence="2" type="ORF">SAMN06265219_10950</name>
</gene>
<sequence length="129" mass="14547">MKKIIFALLPIVLFASCVLSFSDEEVKIRIENNSEFAMDSVLAIYPEDEILYGLIPAGEASSYQTVTKAYRYAYIETKINSELSVLQPIDYMGESLLKSGRYTYVLSVLEENGGTSEPHYNLSLELEKD</sequence>
<evidence type="ECO:0000313" key="3">
    <source>
        <dbReference type="Proteomes" id="UP000317557"/>
    </source>
</evidence>
<dbReference type="RefSeq" id="WP_142454698.1">
    <property type="nucleotide sequence ID" value="NZ_FXTP01000009.1"/>
</dbReference>
<organism evidence="2 3">
    <name type="scientific">Gracilimonas mengyeensis</name>
    <dbReference type="NCBI Taxonomy" id="1302730"/>
    <lineage>
        <taxon>Bacteria</taxon>
        <taxon>Pseudomonadati</taxon>
        <taxon>Balneolota</taxon>
        <taxon>Balneolia</taxon>
        <taxon>Balneolales</taxon>
        <taxon>Balneolaceae</taxon>
        <taxon>Gracilimonas</taxon>
    </lineage>
</organism>
<keyword evidence="1" id="KW-0732">Signal</keyword>
<name>A0A521DRF3_9BACT</name>
<dbReference type="EMBL" id="FXTP01000009">
    <property type="protein sequence ID" value="SMO74276.1"/>
    <property type="molecule type" value="Genomic_DNA"/>
</dbReference>
<evidence type="ECO:0000256" key="1">
    <source>
        <dbReference type="SAM" id="SignalP"/>
    </source>
</evidence>
<evidence type="ECO:0000313" key="2">
    <source>
        <dbReference type="EMBL" id="SMO74276.1"/>
    </source>
</evidence>
<dbReference type="Proteomes" id="UP000317557">
    <property type="component" value="Unassembled WGS sequence"/>
</dbReference>
<accession>A0A521DRF3</accession>
<protein>
    <recommendedName>
        <fullName evidence="4">DUF4625 domain-containing protein</fullName>
    </recommendedName>
</protein>
<dbReference type="OrthoDB" id="980950at2"/>